<dbReference type="SUPFAM" id="SSF52402">
    <property type="entry name" value="Adenine nucleotide alpha hydrolases-like"/>
    <property type="match status" value="1"/>
</dbReference>
<dbReference type="PANTHER" id="PTHR43284">
    <property type="entry name" value="ASPARAGINE SYNTHETASE (GLUTAMINE-HYDROLYZING)"/>
    <property type="match status" value="1"/>
</dbReference>
<dbReference type="InterPro" id="IPR014729">
    <property type="entry name" value="Rossmann-like_a/b/a_fold"/>
</dbReference>
<evidence type="ECO:0000313" key="5">
    <source>
        <dbReference type="EMBL" id="UOE20261.1"/>
    </source>
</evidence>
<evidence type="ECO:0000256" key="1">
    <source>
        <dbReference type="ARBA" id="ARBA00005187"/>
    </source>
</evidence>
<organism evidence="5 6">
    <name type="scientific">Thermobifida halotolerans</name>
    <dbReference type="NCBI Taxonomy" id="483545"/>
    <lineage>
        <taxon>Bacteria</taxon>
        <taxon>Bacillati</taxon>
        <taxon>Actinomycetota</taxon>
        <taxon>Actinomycetes</taxon>
        <taxon>Streptosporangiales</taxon>
        <taxon>Nocardiopsidaceae</taxon>
        <taxon>Thermobifida</taxon>
    </lineage>
</organism>
<name>A0A399G8E2_9ACTN</name>
<keyword evidence="3" id="KW-0061">Asparagine biosynthesis</keyword>
<dbReference type="GO" id="GO:0006529">
    <property type="term" value="P:asparagine biosynthetic process"/>
    <property type="evidence" value="ECO:0007669"/>
    <property type="project" value="UniProtKB-KW"/>
</dbReference>
<dbReference type="Gene3D" id="3.40.50.620">
    <property type="entry name" value="HUPs"/>
    <property type="match status" value="1"/>
</dbReference>
<dbReference type="RefSeq" id="WP_068689552.1">
    <property type="nucleotide sequence ID" value="NZ_CP063196.1"/>
</dbReference>
<dbReference type="EC" id="6.3.5.4" evidence="2"/>
<dbReference type="SUPFAM" id="SSF56235">
    <property type="entry name" value="N-terminal nucleophile aminohydrolases (Ntn hydrolases)"/>
    <property type="match status" value="1"/>
</dbReference>
<dbReference type="InterPro" id="IPR001962">
    <property type="entry name" value="Asn_synthase"/>
</dbReference>
<evidence type="ECO:0000256" key="4">
    <source>
        <dbReference type="ARBA" id="ARBA00048741"/>
    </source>
</evidence>
<dbReference type="OrthoDB" id="7053173at2"/>
<comment type="pathway">
    <text evidence="1">Amino-acid biosynthesis; L-asparagine biosynthesis; L-asparagine from L-aspartate (L-Gln route): step 1/1.</text>
</comment>
<sequence length="610" mass="66855">MVGRTSPYFAVFPDEGASGRAADRLPPDHILARHRSGRPWIVGSLPDDQFRLVEAGERRLAVIGRCPAGPDLLRAELDRLDDVARLDRIAHALPGSFHLVAVVGDRMRVQGTASGLRRIFHAPVGSARVVCDRSDVLADLLGVAPDPDVLALRMFNALPYPLGEDSVWPGVEPVPPGHCLDLDLRGGGHRVVRWWRPPEPELDVAAGAELLRETLTDAVAARTRDGRVVSADLSGGLDSTPLCALASSGPAEVVALTMTSGDDTDDDLHWAQIALRALPSLKHVVYSAQDLPGFYAGLDEALPLLDEPSVAVMSAPRILSRLRMTHGYGARLHIDGLGGDQVLTGEPGLYHDLLRQRPLTALPLVRGHRLLHRLPLARTVTSLADRRDHRAWFAATRRLVATGEPPRNALFGWDTLPKCGPWLTAEARERVLARFDRALESLEPLAPTRGRHADLAAIRSASRELRMLHQIGGLGLPAAESPFLDDRVLEACLRVRHEGRMTPFEFKPLMKAAMAGIFPDEFLRRRTKTDGTSLAAEGFAAHNDRIVQIWRESRLADLGLIDPEPLVDLVRQPYSTHGPHWGLEMTLAVELWLRSRERALQGVNGGDNRS</sequence>
<gene>
    <name evidence="5" type="ORF">NI17_003175</name>
</gene>
<evidence type="ECO:0000256" key="2">
    <source>
        <dbReference type="ARBA" id="ARBA00012737"/>
    </source>
</evidence>
<proteinExistence type="predicted"/>
<comment type="catalytic activity">
    <reaction evidence="4">
        <text>L-aspartate + L-glutamine + ATP + H2O = L-asparagine + L-glutamate + AMP + diphosphate + H(+)</text>
        <dbReference type="Rhea" id="RHEA:12228"/>
        <dbReference type="ChEBI" id="CHEBI:15377"/>
        <dbReference type="ChEBI" id="CHEBI:15378"/>
        <dbReference type="ChEBI" id="CHEBI:29985"/>
        <dbReference type="ChEBI" id="CHEBI:29991"/>
        <dbReference type="ChEBI" id="CHEBI:30616"/>
        <dbReference type="ChEBI" id="CHEBI:33019"/>
        <dbReference type="ChEBI" id="CHEBI:58048"/>
        <dbReference type="ChEBI" id="CHEBI:58359"/>
        <dbReference type="ChEBI" id="CHEBI:456215"/>
        <dbReference type="EC" id="6.3.5.4"/>
    </reaction>
</comment>
<dbReference type="PANTHER" id="PTHR43284:SF1">
    <property type="entry name" value="ASPARAGINE SYNTHETASE"/>
    <property type="match status" value="1"/>
</dbReference>
<evidence type="ECO:0000256" key="3">
    <source>
        <dbReference type="ARBA" id="ARBA00022888"/>
    </source>
</evidence>
<keyword evidence="6" id="KW-1185">Reference proteome</keyword>
<reference evidence="5" key="1">
    <citation type="submission" date="2020-10" db="EMBL/GenBank/DDBJ databases">
        <title>De novo genome project of the cellulose decomposer Thermobifida halotolerans type strain.</title>
        <authorList>
            <person name="Nagy I."/>
            <person name="Horvath B."/>
            <person name="Kukolya J."/>
            <person name="Nagy I."/>
            <person name="Orsini M."/>
        </authorList>
    </citation>
    <scope>NUCLEOTIDE SEQUENCE</scope>
    <source>
        <strain evidence="5">DSM 44931</strain>
    </source>
</reference>
<protein>
    <recommendedName>
        <fullName evidence="2">asparagine synthase (glutamine-hydrolyzing)</fullName>
        <ecNumber evidence="2">6.3.5.4</ecNumber>
    </recommendedName>
</protein>
<dbReference type="Pfam" id="PF00733">
    <property type="entry name" value="Asn_synthase"/>
    <property type="match status" value="1"/>
</dbReference>
<accession>A0A399G8E2</accession>
<dbReference type="KEGG" id="thao:NI17_003175"/>
<dbReference type="Proteomes" id="UP000265719">
    <property type="component" value="Chromosome"/>
</dbReference>
<dbReference type="InterPro" id="IPR051786">
    <property type="entry name" value="ASN_synthetase/amidase"/>
</dbReference>
<dbReference type="InterPro" id="IPR029055">
    <property type="entry name" value="Ntn_hydrolases_N"/>
</dbReference>
<dbReference type="AlphaFoldDB" id="A0A399G8E2"/>
<keyword evidence="3" id="KW-0028">Amino-acid biosynthesis</keyword>
<dbReference type="EMBL" id="CP063196">
    <property type="protein sequence ID" value="UOE20261.1"/>
    <property type="molecule type" value="Genomic_DNA"/>
</dbReference>
<dbReference type="GO" id="GO:0004066">
    <property type="term" value="F:asparagine synthase (glutamine-hydrolyzing) activity"/>
    <property type="evidence" value="ECO:0007669"/>
    <property type="project" value="UniProtKB-EC"/>
</dbReference>
<evidence type="ECO:0000313" key="6">
    <source>
        <dbReference type="Proteomes" id="UP000265719"/>
    </source>
</evidence>